<dbReference type="PANTHER" id="PTHR35908:SF1">
    <property type="entry name" value="CONSERVED PROTEIN"/>
    <property type="match status" value="1"/>
</dbReference>
<dbReference type="OrthoDB" id="3212826at2"/>
<dbReference type="Proteomes" id="UP000249915">
    <property type="component" value="Unassembled WGS sequence"/>
</dbReference>
<feature type="domain" description="Glyoxalase-like" evidence="1">
    <location>
        <begin position="132"/>
        <end position="239"/>
    </location>
</feature>
<evidence type="ECO:0000313" key="3">
    <source>
        <dbReference type="Proteomes" id="UP000249915"/>
    </source>
</evidence>
<dbReference type="Pfam" id="PF18029">
    <property type="entry name" value="Glyoxalase_6"/>
    <property type="match status" value="2"/>
</dbReference>
<proteinExistence type="predicted"/>
<dbReference type="PANTHER" id="PTHR35908">
    <property type="entry name" value="HYPOTHETICAL FUSION PROTEIN"/>
    <property type="match status" value="1"/>
</dbReference>
<dbReference type="AlphaFoldDB" id="A0A2V4AI58"/>
<keyword evidence="3" id="KW-1185">Reference proteome</keyword>
<reference evidence="2 3" key="1">
    <citation type="submission" date="2016-07" db="EMBL/GenBank/DDBJ databases">
        <title>Draft genome sequence of Prauserella muralis DSM 45305, isolated from a mould-covered wall in an indoor environment.</title>
        <authorList>
            <person name="Ruckert C."/>
            <person name="Albersmeier A."/>
            <person name="Jiang C.-L."/>
            <person name="Jiang Y."/>
            <person name="Kalinowski J."/>
            <person name="Schneider O."/>
            <person name="Winkler A."/>
            <person name="Zotchev S.B."/>
        </authorList>
    </citation>
    <scope>NUCLEOTIDE SEQUENCE [LARGE SCALE GENOMIC DNA]</scope>
    <source>
        <strain evidence="2 3">DSM 45305</strain>
    </source>
</reference>
<evidence type="ECO:0000259" key="1">
    <source>
        <dbReference type="Pfam" id="PF18029"/>
    </source>
</evidence>
<dbReference type="RefSeq" id="WP_112285537.1">
    <property type="nucleotide sequence ID" value="NZ_MASW01000007.1"/>
</dbReference>
<evidence type="ECO:0000313" key="2">
    <source>
        <dbReference type="EMBL" id="PXY19604.1"/>
    </source>
</evidence>
<dbReference type="Gene3D" id="3.10.180.10">
    <property type="entry name" value="2,3-Dihydroxybiphenyl 1,2-Dioxygenase, domain 1"/>
    <property type="match status" value="2"/>
</dbReference>
<dbReference type="EMBL" id="MASW01000007">
    <property type="protein sequence ID" value="PXY19604.1"/>
    <property type="molecule type" value="Genomic_DNA"/>
</dbReference>
<organism evidence="2 3">
    <name type="scientific">Prauserella muralis</name>
    <dbReference type="NCBI Taxonomy" id="588067"/>
    <lineage>
        <taxon>Bacteria</taxon>
        <taxon>Bacillati</taxon>
        <taxon>Actinomycetota</taxon>
        <taxon>Actinomycetes</taxon>
        <taxon>Pseudonocardiales</taxon>
        <taxon>Pseudonocardiaceae</taxon>
        <taxon>Prauserella</taxon>
    </lineage>
</organism>
<comment type="caution">
    <text evidence="2">The sequence shown here is derived from an EMBL/GenBank/DDBJ whole genome shotgun (WGS) entry which is preliminary data.</text>
</comment>
<feature type="domain" description="Glyoxalase-like" evidence="1">
    <location>
        <begin position="8"/>
        <end position="117"/>
    </location>
</feature>
<dbReference type="CDD" id="cd06587">
    <property type="entry name" value="VOC"/>
    <property type="match status" value="1"/>
</dbReference>
<dbReference type="InterPro" id="IPR041581">
    <property type="entry name" value="Glyoxalase_6"/>
</dbReference>
<accession>A0A2V4AI58</accession>
<dbReference type="SUPFAM" id="SSF54593">
    <property type="entry name" value="Glyoxalase/Bleomycin resistance protein/Dihydroxybiphenyl dioxygenase"/>
    <property type="match status" value="2"/>
</dbReference>
<name>A0A2V4AI58_9PSEU</name>
<gene>
    <name evidence="2" type="ORF">BAY60_33355</name>
</gene>
<protein>
    <recommendedName>
        <fullName evidence="1">Glyoxalase-like domain-containing protein</fullName>
    </recommendedName>
</protein>
<dbReference type="InterPro" id="IPR029068">
    <property type="entry name" value="Glyas_Bleomycin-R_OHBP_Dase"/>
</dbReference>
<sequence>MGTTLARLSIDALDPAAVARFWAELLGWQVVTETTGEVTVRGPAPRGAAVELAFVPVAAPKEVKNRIHLDVASATAEHQRSLVDSAVERGAQKADIGQGPAPWEVLADPEGNEFCVLEPRPEYADTGALAAIVVDAYEPRVLAEFWAAALGGTVVRRYPELVGLRMPDGEGPWLEILQNDDLVPQGRRIRPVVVTGPGADVEAEVARLSRLGARPLESAGSAERAARAFADPEGGAFELEEAARPFDRQGGQ</sequence>